<keyword evidence="4 5" id="KW-0472">Membrane</keyword>
<feature type="transmembrane region" description="Helical" evidence="5">
    <location>
        <begin position="101"/>
        <end position="123"/>
    </location>
</feature>
<dbReference type="InterPro" id="IPR019402">
    <property type="entry name" value="CWH43_N"/>
</dbReference>
<feature type="transmembrane region" description="Helical" evidence="5">
    <location>
        <begin position="6"/>
        <end position="33"/>
    </location>
</feature>
<name>A0A8H7NJ56_BIOOC</name>
<evidence type="ECO:0000313" key="8">
    <source>
        <dbReference type="Proteomes" id="UP000616885"/>
    </source>
</evidence>
<sequence length="270" mass="30718">MAITGVVSFWVFPLLSSLVWMGMLLGMLLSWVIEDKYRHYDTMASRATIAFISNIGADRLQPLFITGCILTACLFDVGLIAEPILRLKGRLVLYKSTSEKVLCAFNIFFAVVGSVGLICLSIFRTGWPGRLHWVFLSLFIVGYLLSAIFLCAMYQRMAAKNPEHPELRVSFLMKLVFIILEMVLLVCFVACRKRKRDMSAIFEWTISFVFSFYVFHFVMDLYPAVHTVSLQSRFIAPVEDEKPGAPGPARAPLPARMLAIWRSRDPERQL</sequence>
<dbReference type="AlphaFoldDB" id="A0A8H7NJ56"/>
<evidence type="ECO:0000256" key="3">
    <source>
        <dbReference type="ARBA" id="ARBA00022989"/>
    </source>
</evidence>
<feature type="transmembrane region" description="Helical" evidence="5">
    <location>
        <begin position="63"/>
        <end position="81"/>
    </location>
</feature>
<dbReference type="PANTHER" id="PTHR21324">
    <property type="entry name" value="FASTING-INDUCIBLE INTEGRAL MEMBRANE PROTEIN TM6P1-RELATED"/>
    <property type="match status" value="1"/>
</dbReference>
<reference evidence="7" key="1">
    <citation type="submission" date="2020-10" db="EMBL/GenBank/DDBJ databases">
        <title>High-Quality Genome Resource of Clonostachys rosea strain S41 by Oxford Nanopore Long-Read Sequencing.</title>
        <authorList>
            <person name="Wang H."/>
        </authorList>
    </citation>
    <scope>NUCLEOTIDE SEQUENCE</scope>
    <source>
        <strain evidence="7">S41</strain>
    </source>
</reference>
<evidence type="ECO:0000259" key="6">
    <source>
        <dbReference type="Pfam" id="PF10277"/>
    </source>
</evidence>
<feature type="transmembrane region" description="Helical" evidence="5">
    <location>
        <begin position="135"/>
        <end position="155"/>
    </location>
</feature>
<keyword evidence="2 5" id="KW-0812">Transmembrane</keyword>
<feature type="domain" description="CWH43-like N-terminal" evidence="6">
    <location>
        <begin position="8"/>
        <end position="223"/>
    </location>
</feature>
<comment type="subcellular location">
    <subcellularLocation>
        <location evidence="1">Endomembrane system</location>
        <topology evidence="1">Multi-pass membrane protein</topology>
    </subcellularLocation>
</comment>
<evidence type="ECO:0000256" key="5">
    <source>
        <dbReference type="SAM" id="Phobius"/>
    </source>
</evidence>
<comment type="caution">
    <text evidence="7">The sequence shown here is derived from an EMBL/GenBank/DDBJ whole genome shotgun (WGS) entry which is preliminary data.</text>
</comment>
<feature type="transmembrane region" description="Helical" evidence="5">
    <location>
        <begin position="201"/>
        <end position="219"/>
    </location>
</feature>
<organism evidence="7 8">
    <name type="scientific">Bionectria ochroleuca</name>
    <name type="common">Gliocladium roseum</name>
    <dbReference type="NCBI Taxonomy" id="29856"/>
    <lineage>
        <taxon>Eukaryota</taxon>
        <taxon>Fungi</taxon>
        <taxon>Dikarya</taxon>
        <taxon>Ascomycota</taxon>
        <taxon>Pezizomycotina</taxon>
        <taxon>Sordariomycetes</taxon>
        <taxon>Hypocreomycetidae</taxon>
        <taxon>Hypocreales</taxon>
        <taxon>Bionectriaceae</taxon>
        <taxon>Clonostachys</taxon>
    </lineage>
</organism>
<dbReference type="EMBL" id="JADCTT010000002">
    <property type="protein sequence ID" value="KAF9756949.1"/>
    <property type="molecule type" value="Genomic_DNA"/>
</dbReference>
<dbReference type="GO" id="GO:0005886">
    <property type="term" value="C:plasma membrane"/>
    <property type="evidence" value="ECO:0007669"/>
    <property type="project" value="TreeGrafter"/>
</dbReference>
<dbReference type="Pfam" id="PF10277">
    <property type="entry name" value="Frag1"/>
    <property type="match status" value="1"/>
</dbReference>
<proteinExistence type="predicted"/>
<feature type="transmembrane region" description="Helical" evidence="5">
    <location>
        <begin position="167"/>
        <end position="189"/>
    </location>
</feature>
<gene>
    <name evidence="7" type="ORF">IM811_007893</name>
</gene>
<dbReference type="GO" id="GO:0012505">
    <property type="term" value="C:endomembrane system"/>
    <property type="evidence" value="ECO:0007669"/>
    <property type="project" value="UniProtKB-SubCell"/>
</dbReference>
<dbReference type="InterPro" id="IPR050911">
    <property type="entry name" value="DRAM/TMEM150_Autophagy_Mod"/>
</dbReference>
<evidence type="ECO:0000313" key="7">
    <source>
        <dbReference type="EMBL" id="KAF9756949.1"/>
    </source>
</evidence>
<keyword evidence="3 5" id="KW-1133">Transmembrane helix</keyword>
<protein>
    <recommendedName>
        <fullName evidence="6">CWH43-like N-terminal domain-containing protein</fullName>
    </recommendedName>
</protein>
<accession>A0A8H7NJ56</accession>
<evidence type="ECO:0000256" key="4">
    <source>
        <dbReference type="ARBA" id="ARBA00023136"/>
    </source>
</evidence>
<evidence type="ECO:0000256" key="1">
    <source>
        <dbReference type="ARBA" id="ARBA00004127"/>
    </source>
</evidence>
<dbReference type="Proteomes" id="UP000616885">
    <property type="component" value="Unassembled WGS sequence"/>
</dbReference>
<evidence type="ECO:0000256" key="2">
    <source>
        <dbReference type="ARBA" id="ARBA00022692"/>
    </source>
</evidence>
<dbReference type="PANTHER" id="PTHR21324:SF2">
    <property type="entry name" value="EG:22E5.9 PROTEIN"/>
    <property type="match status" value="1"/>
</dbReference>